<dbReference type="FunFam" id="3.40.50.300:FF:001660">
    <property type="entry name" value="NF-X1 finger and helicase protein, putative"/>
    <property type="match status" value="1"/>
</dbReference>
<comment type="subcellular location">
    <subcellularLocation>
        <location evidence="1">Cytoplasm</location>
    </subcellularLocation>
</comment>
<accession>A0A2B7XV07</accession>
<dbReference type="PROSITE" id="PS50103">
    <property type="entry name" value="ZF_C3H1"/>
    <property type="match status" value="1"/>
</dbReference>
<dbReference type="GO" id="GO:0004386">
    <property type="term" value="F:helicase activity"/>
    <property type="evidence" value="ECO:0007669"/>
    <property type="project" value="InterPro"/>
</dbReference>
<protein>
    <submittedName>
        <fullName evidence="14">Uncharacterized protein</fullName>
    </submittedName>
</protein>
<dbReference type="Pfam" id="PF13086">
    <property type="entry name" value="AAA_11"/>
    <property type="match status" value="1"/>
</dbReference>
<evidence type="ECO:0000256" key="3">
    <source>
        <dbReference type="ARBA" id="ARBA00022723"/>
    </source>
</evidence>
<dbReference type="InterPro" id="IPR041677">
    <property type="entry name" value="DNA2/NAM7_AAA_11"/>
</dbReference>
<keyword evidence="6" id="KW-0547">Nucleotide-binding</keyword>
<dbReference type="CDD" id="cd17936">
    <property type="entry name" value="EEXXEc_NFX1"/>
    <property type="match status" value="1"/>
</dbReference>
<evidence type="ECO:0000259" key="13">
    <source>
        <dbReference type="PROSITE" id="PS51981"/>
    </source>
</evidence>
<dbReference type="CDD" id="cd06008">
    <property type="entry name" value="NF-X1-zinc-finger"/>
    <property type="match status" value="1"/>
</dbReference>
<evidence type="ECO:0000313" key="14">
    <source>
        <dbReference type="EMBL" id="PGH12603.1"/>
    </source>
</evidence>
<dbReference type="InterPro" id="IPR045055">
    <property type="entry name" value="DNA2/NAM7-like"/>
</dbReference>
<evidence type="ECO:0000256" key="10">
    <source>
        <dbReference type="SAM" id="Coils"/>
    </source>
</evidence>
<keyword evidence="8" id="KW-0391">Immunity</keyword>
<keyword evidence="15" id="KW-1185">Reference proteome</keyword>
<dbReference type="SMART" id="SM00356">
    <property type="entry name" value="ZnF_C3H1"/>
    <property type="match status" value="1"/>
</dbReference>
<evidence type="ECO:0000256" key="8">
    <source>
        <dbReference type="ARBA" id="ARBA00022859"/>
    </source>
</evidence>
<reference evidence="14 15" key="1">
    <citation type="submission" date="2017-10" db="EMBL/GenBank/DDBJ databases">
        <title>Comparative genomics in systemic dimorphic fungi from Ajellomycetaceae.</title>
        <authorList>
            <person name="Munoz J.F."/>
            <person name="Mcewen J.G."/>
            <person name="Clay O.K."/>
            <person name="Cuomo C.A."/>
        </authorList>
    </citation>
    <scope>NUCLEOTIDE SEQUENCE [LARGE SCALE GENOMIC DNA]</scope>
    <source>
        <strain evidence="14 15">UAMH7299</strain>
    </source>
</reference>
<dbReference type="CDD" id="cd18808">
    <property type="entry name" value="SF1_C_Upf1"/>
    <property type="match status" value="1"/>
</dbReference>
<dbReference type="InterPro" id="IPR046439">
    <property type="entry name" value="ZF_RZ_dom"/>
</dbReference>
<feature type="domain" description="C3H1-type" evidence="12">
    <location>
        <begin position="62"/>
        <end position="90"/>
    </location>
</feature>
<evidence type="ECO:0000313" key="15">
    <source>
        <dbReference type="Proteomes" id="UP000224634"/>
    </source>
</evidence>
<dbReference type="InterPro" id="IPR047187">
    <property type="entry name" value="SF1_C_Upf1"/>
</dbReference>
<dbReference type="PANTHER" id="PTHR10887">
    <property type="entry name" value="DNA2/NAM7 HELICASE FAMILY"/>
    <property type="match status" value="1"/>
</dbReference>
<gene>
    <name evidence="14" type="ORF">AJ80_06661</name>
</gene>
<comment type="caution">
    <text evidence="14">The sequence shown here is derived from an EMBL/GenBank/DDBJ whole genome shotgun (WGS) entry which is preliminary data.</text>
</comment>
<dbReference type="SMART" id="SM00438">
    <property type="entry name" value="ZnF_NFX"/>
    <property type="match status" value="3"/>
</dbReference>
<dbReference type="InterPro" id="IPR027417">
    <property type="entry name" value="P-loop_NTPase"/>
</dbReference>
<feature type="compositionally biased region" description="Basic and acidic residues" evidence="11">
    <location>
        <begin position="93"/>
        <end position="111"/>
    </location>
</feature>
<dbReference type="SUPFAM" id="SSF52540">
    <property type="entry name" value="P-loop containing nucleoside triphosphate hydrolases"/>
    <property type="match status" value="1"/>
</dbReference>
<name>A0A2B7XV07_POLH7</name>
<dbReference type="GO" id="GO:0002376">
    <property type="term" value="P:immune system process"/>
    <property type="evidence" value="ECO:0007669"/>
    <property type="project" value="UniProtKB-KW"/>
</dbReference>
<keyword evidence="10" id="KW-0175">Coiled coil</keyword>
<dbReference type="PROSITE" id="PS51981">
    <property type="entry name" value="ZF_RZ"/>
    <property type="match status" value="1"/>
</dbReference>
<feature type="region of interest" description="Disordered" evidence="11">
    <location>
        <begin position="90"/>
        <end position="111"/>
    </location>
</feature>
<evidence type="ECO:0000256" key="4">
    <source>
        <dbReference type="ARBA" id="ARBA00022737"/>
    </source>
</evidence>
<feature type="region of interest" description="Disordered" evidence="11">
    <location>
        <begin position="1"/>
        <end position="63"/>
    </location>
</feature>
<feature type="compositionally biased region" description="Basic and acidic residues" evidence="11">
    <location>
        <begin position="34"/>
        <end position="57"/>
    </location>
</feature>
<dbReference type="GO" id="GO:0031048">
    <property type="term" value="P:regulatory ncRNA-mediated heterochromatin formation"/>
    <property type="evidence" value="ECO:0007669"/>
    <property type="project" value="TreeGrafter"/>
</dbReference>
<proteinExistence type="predicted"/>
<dbReference type="Proteomes" id="UP000224634">
    <property type="component" value="Unassembled WGS sequence"/>
</dbReference>
<dbReference type="GO" id="GO:0031380">
    <property type="term" value="C:nuclear RNA-directed RNA polymerase complex"/>
    <property type="evidence" value="ECO:0007669"/>
    <property type="project" value="TreeGrafter"/>
</dbReference>
<sequence length="2017" mass="224687">MAAPGERLLGANWRLNGGRRRDDQQGGGTGWRVPETRKRDSGGNRSTRGDRGGRRSDGNTQRGRNQLCRFIEHGKHCPYGDNCTYSHDTTISNKERDGGRQADTPEQKRGKEDYNSWKRLIKRLPMPNDTGTIRLLWIGALGILDGDDRELQQLLPRDLDSDEHCGRNHIQTLLSMVSHAGGCGTFVALAQPFLAVITHPAMLDCLSVDTFVGGLYTFISGSHGKRAVPFFQRLCQNLLDAYYESTVSKTTVETTLVAMETALLELLKREQRAAFHEDLPDLLDSLQSVAETIVNGETPSAFQAGASRISVLRAMVARANGLLADVEEVPNANGVSTTVVKSTYPRQIVVPGGRHDNDNIDITKIKILPTEDEIRSDHPEFLPTTDLSQPHFLNNPLERHLDTHFRLLRHDIFGELKEAIGALINDLSENLALLHSSKLSLRDMRAYSYPNARISYISFSQRRGIEAHVSFKQLPALRKKSVADRGKWWKDSKRLEAGALLCFVSVIDGKISLLFLLVSEKGIDPKSPYSLSSHDHISTITAKLATHNQADLELLTQLSCQSIGGALIEFPGVILATFTPILENLQNMQRLSRLPFCQWILPDRLTTIGAGCLDIPPPLYARKQGFFFPLDPILKKDGDRLPFDPRVSIDDVAIIEELAARTSLDYGQCQALAVALTREFAFIQGPPGTGKSYLGVQLMRVLLACKRKANLGPVVVVCYTNHALDQFLEHLIEVGIEKIIRIGGQSKSKTLDGKNLRVVSQGEAKTRSEGYLVAKTYEQLRKKEERINKALGSLHAVQKKPGWKNLENHLKLRYRSIYLQFSRFDEDGFEVVGRHPFDVWIQGKVGSGIDESGASDETISSGERLAATAAVNIHCLSPRERRRLVEFWVQEIYENKTDALFESVKAARILHENLDRFHDETDRRVLETADVIGVTTTGLAKRISVLQHVRCKVIICEESGEVMEPHMISTLLPSVEHFIQIGDHQQLRPQINNHGLSLESKQGQPYQLDRSQFERLLVGEPGRPSFPVAQLNIQRRMRPEISTLVRTTIYPRLIDHENTKALSDVVGMRKNVFWLDHQNMEEAPDSDRHQKSRSNDWEVEMTHALVRHIVRQGVYSSSDIAVLTPYTGQLQKLRSKMRNDFEIVLSDRDEETLAKEGFNQETTFSEDDQTSAGNRRKPLEKKKLSEFLRIATVDNFQGEESKIIIISLVRSNPEKRVGFLKTTNRINVLLSRAQHGMYLIGNTETYSGVPMWAQVIGMLEATDSVGKAFGLCCPRHVDTIMQASEPLDFERLSPEGGCQLSCDRRLTSCGHRCMARCHSDSMHEVFKCPQPCQRLHSPCNHSCQKATCGEDCGLCNMKMDNIRLPCKHLKDGVLCHQTQDLGSVNCSVRVLKQVPNCKHDVEVPCSRDVASPIFACPTPCETILACGHRCPGKCGTCNTQDREGNWTTSHQKCANICGRLFGTCNHTCPRKCHDGTDCGPCFSKCEVRCSHSRCTLSCHQSCAPCVETCTWSCEHRGNCEMPCAAPCSRLPCNLRCPKSLSCGHRCPGVCGEVCAEGYCEQCSPDKLDARVDFLEMKSYGEIDVDETPIVVLGCGHFFTAESLDGVMGMSEVYEVDGYGEYTGLKDISAGLAQAVPCCPDCKCPVKQFATQRYNRVINRAVIDEMSKRFLTTGRDQLRQLEQQIVRLEQDLDKTREEEIMQPIHQAKRHPSGRLTDAKSEKIPSVLKERYADSTKLERAIKTFCNNVAEKNQPAQKLHEATIQAARKGAAATSTVDVLAASLTLVDTVPTLPRDRRITMGGQMVGIKAESVIINDKFIVAQALKAISTQASIKIPGGAPGSSLVVPFLKRCKKFIDECNAENLPKLSVEVSLFYASVARSFQAFSHSTKTDLTTAAVHIEKAKQLLEDGLEVCKQPFQNAKILRTAVEESIRLMRKEWYEEVTAEEIKAIKAAMVSGSRGIATHSGHWYNCENGHPFAIGECGMPMELARCPECAASVGGQHHTAVQGVTRAMNMEN</sequence>
<dbReference type="InterPro" id="IPR041679">
    <property type="entry name" value="DNA2/NAM7-like_C"/>
</dbReference>
<dbReference type="GO" id="GO:0008270">
    <property type="term" value="F:zinc ion binding"/>
    <property type="evidence" value="ECO:0007669"/>
    <property type="project" value="UniProtKB-KW"/>
</dbReference>
<dbReference type="InterPro" id="IPR000967">
    <property type="entry name" value="Znf_NFX1"/>
</dbReference>
<dbReference type="Pfam" id="PF13087">
    <property type="entry name" value="AAA_12"/>
    <property type="match status" value="1"/>
</dbReference>
<dbReference type="Gene3D" id="3.40.50.300">
    <property type="entry name" value="P-loop containing nucleotide triphosphate hydrolases"/>
    <property type="match status" value="2"/>
</dbReference>
<keyword evidence="2" id="KW-0963">Cytoplasm</keyword>
<evidence type="ECO:0000256" key="9">
    <source>
        <dbReference type="PROSITE-ProRule" id="PRU00723"/>
    </source>
</evidence>
<evidence type="ECO:0000259" key="12">
    <source>
        <dbReference type="PROSITE" id="PS50103"/>
    </source>
</evidence>
<feature type="coiled-coil region" evidence="10">
    <location>
        <begin position="1670"/>
        <end position="1697"/>
    </location>
</feature>
<dbReference type="Pfam" id="PF18044">
    <property type="entry name" value="zf-CCCH_4"/>
    <property type="match status" value="1"/>
</dbReference>
<keyword evidence="4" id="KW-0677">Repeat</keyword>
<dbReference type="PANTHER" id="PTHR10887:SF445">
    <property type="entry name" value="NFX1-TYPE ZINC FINGER-CONTAINING PROTEIN 1"/>
    <property type="match status" value="1"/>
</dbReference>
<dbReference type="STRING" id="1447883.A0A2B7XV07"/>
<keyword evidence="7 9" id="KW-0862">Zinc</keyword>
<keyword evidence="6" id="KW-0347">Helicase</keyword>
<keyword evidence="5 9" id="KW-0863">Zinc-finger</keyword>
<evidence type="ECO:0000256" key="11">
    <source>
        <dbReference type="SAM" id="MobiDB-lite"/>
    </source>
</evidence>
<feature type="zinc finger region" description="C3H1-type" evidence="9">
    <location>
        <begin position="62"/>
        <end position="90"/>
    </location>
</feature>
<evidence type="ECO:0000256" key="1">
    <source>
        <dbReference type="ARBA" id="ARBA00004496"/>
    </source>
</evidence>
<feature type="domain" description="RZ-type" evidence="13">
    <location>
        <begin position="1942"/>
        <end position="2017"/>
    </location>
</feature>
<dbReference type="GO" id="GO:0005737">
    <property type="term" value="C:cytoplasm"/>
    <property type="evidence" value="ECO:0007669"/>
    <property type="project" value="UniProtKB-SubCell"/>
</dbReference>
<feature type="region of interest" description="Disordered" evidence="11">
    <location>
        <begin position="1157"/>
        <end position="1178"/>
    </location>
</feature>
<keyword evidence="6" id="KW-0378">Hydrolase</keyword>
<evidence type="ECO:0000256" key="5">
    <source>
        <dbReference type="ARBA" id="ARBA00022771"/>
    </source>
</evidence>
<dbReference type="InterPro" id="IPR000571">
    <property type="entry name" value="Znf_CCCH"/>
</dbReference>
<keyword evidence="3 9" id="KW-0479">Metal-binding</keyword>
<evidence type="ECO:0000256" key="6">
    <source>
        <dbReference type="ARBA" id="ARBA00022806"/>
    </source>
</evidence>
<evidence type="ECO:0000256" key="2">
    <source>
        <dbReference type="ARBA" id="ARBA00022490"/>
    </source>
</evidence>
<dbReference type="Pfam" id="PF20173">
    <property type="entry name" value="ZnF_RZ-type"/>
    <property type="match status" value="1"/>
</dbReference>
<dbReference type="InterPro" id="IPR041367">
    <property type="entry name" value="Znf-CCCH_4"/>
</dbReference>
<organism evidence="14 15">
    <name type="scientific">Polytolypa hystricis (strain UAMH7299)</name>
    <dbReference type="NCBI Taxonomy" id="1447883"/>
    <lineage>
        <taxon>Eukaryota</taxon>
        <taxon>Fungi</taxon>
        <taxon>Dikarya</taxon>
        <taxon>Ascomycota</taxon>
        <taxon>Pezizomycotina</taxon>
        <taxon>Eurotiomycetes</taxon>
        <taxon>Eurotiomycetidae</taxon>
        <taxon>Onygenales</taxon>
        <taxon>Onygenales incertae sedis</taxon>
        <taxon>Polytolypa</taxon>
    </lineage>
</organism>
<evidence type="ECO:0000256" key="7">
    <source>
        <dbReference type="ARBA" id="ARBA00022833"/>
    </source>
</evidence>
<dbReference type="EMBL" id="PDNA01000115">
    <property type="protein sequence ID" value="PGH12603.1"/>
    <property type="molecule type" value="Genomic_DNA"/>
</dbReference>
<dbReference type="OrthoDB" id="2423195at2759"/>
<keyword evidence="6" id="KW-0067">ATP-binding</keyword>